<keyword evidence="3" id="KW-0813">Transport</keyword>
<keyword evidence="4" id="KW-0677">Repeat</keyword>
<dbReference type="AlphaFoldDB" id="A0A6A2WSU2"/>
<name>A0A6A2WSU2_HIBSY</name>
<dbReference type="EMBL" id="VEPZ02001661">
    <property type="protein sequence ID" value="KAE8663968.1"/>
    <property type="molecule type" value="Genomic_DNA"/>
</dbReference>
<comment type="subcellular location">
    <subcellularLocation>
        <location evidence="1">Endomembrane system</location>
    </subcellularLocation>
</comment>
<gene>
    <name evidence="10" type="ORF">F3Y22_tig00112857pilonHSYRG00074</name>
</gene>
<keyword evidence="7" id="KW-0479">Metal-binding</keyword>
<evidence type="ECO:0000256" key="7">
    <source>
        <dbReference type="PROSITE-ProRule" id="PRU00047"/>
    </source>
</evidence>
<dbReference type="Pfam" id="PF01602">
    <property type="entry name" value="Adaptin_N"/>
    <property type="match status" value="2"/>
</dbReference>
<dbReference type="PANTHER" id="PTHR22781">
    <property type="entry name" value="DELTA ADAPTIN-RELATED"/>
    <property type="match status" value="1"/>
</dbReference>
<dbReference type="PROSITE" id="PS50158">
    <property type="entry name" value="ZF_CCHC"/>
    <property type="match status" value="1"/>
</dbReference>
<dbReference type="InterPro" id="IPR002553">
    <property type="entry name" value="Clathrin/coatomer_adapt-like_N"/>
</dbReference>
<feature type="region of interest" description="Disordered" evidence="8">
    <location>
        <begin position="1027"/>
        <end position="1055"/>
    </location>
</feature>
<feature type="compositionally biased region" description="Basic and acidic residues" evidence="8">
    <location>
        <begin position="1040"/>
        <end position="1055"/>
    </location>
</feature>
<dbReference type="GO" id="GO:0030123">
    <property type="term" value="C:AP-3 adaptor complex"/>
    <property type="evidence" value="ECO:0007669"/>
    <property type="project" value="InterPro"/>
</dbReference>
<dbReference type="Pfam" id="PF14111">
    <property type="entry name" value="DUF4283"/>
    <property type="match status" value="1"/>
</dbReference>
<dbReference type="InterPro" id="IPR011989">
    <property type="entry name" value="ARM-like"/>
</dbReference>
<comment type="caution">
    <text evidence="10">The sequence shown here is derived from an EMBL/GenBank/DDBJ whole genome shotgun (WGS) entry which is preliminary data.</text>
</comment>
<keyword evidence="5" id="KW-0653">Protein transport</keyword>
<dbReference type="GO" id="GO:0008270">
    <property type="term" value="F:zinc ion binding"/>
    <property type="evidence" value="ECO:0007669"/>
    <property type="project" value="UniProtKB-KW"/>
</dbReference>
<feature type="domain" description="CCHC-type" evidence="9">
    <location>
        <begin position="915"/>
        <end position="928"/>
    </location>
</feature>
<reference evidence="10" key="1">
    <citation type="submission" date="2019-09" db="EMBL/GenBank/DDBJ databases">
        <title>Draft genome information of white flower Hibiscus syriacus.</title>
        <authorList>
            <person name="Kim Y.-M."/>
        </authorList>
    </citation>
    <scope>NUCLEOTIDE SEQUENCE [LARGE SCALE GENOMIC DNA]</scope>
    <source>
        <strain evidence="10">YM2019G1</strain>
    </source>
</reference>
<evidence type="ECO:0000256" key="4">
    <source>
        <dbReference type="ARBA" id="ARBA00022737"/>
    </source>
</evidence>
<dbReference type="InterPro" id="IPR001878">
    <property type="entry name" value="Znf_CCHC"/>
</dbReference>
<sequence>MSGPSLMDSLFQRSLEDLIKGLRQQLIGEQAFISKALEEIRKEIKSTDLSTKSTALFKLSYLSNLHFHDMSFAAFHALEVLSSPRFSHKKIAYQAISLSFHDSTPVLLITNHLRKDLNSTNEFEVSLSLQCLSRIANVDLARDLTPEVLTLLSSNKLYVRKRAVALVLRVSEKYPDFVRLACKDPRSYLPLAPEFYKILVDSKNNWISIKVLKIFSKLAPLEPRLAKQVVEPICDLLRNTGAKSLLFECIRTVVTGLSDYESAALRIVAEKHLWAVSENKEVVIKSLSDADPDIRIDLLRLVMAMVSEHNVNLYEIVVDFDWYVSLLGEMSRIPHCQMGEEIENQLIDIGMRVKDVSVLSAAAWASREYVELSRNPLELMEALLQPRTNATVVHDQTCASAFITKESIINLLNLVELALGPLLGSHNVEVQERSHNLFGFVDLTKPEILNSSVQEKEDSEGKGVETSKIIKLMRDAFSKELGPVSLSAQGKFSLPYGLVLKENLGGLEIICGDIKPPSSNSFSFASPYKEENDRLSFSNLHIKEDSEQSNESTSLLAEHRKRHELYYLHSVKSELISNDYPPANDPTLQGDINDNTDDLVKITAESLVPKRKPNHGKPWPVVVKLDKVDEKLVAMNKPESRDDSLSVQGGPKIVVMVRREDIEVQGRKMPRKGKRPIRKKRRSHCHHVSILHEQYQYCSCGTDTKGIDTQGVPFSYSGIDTMKNNIDNERRDAGGFAGLELERLRPPSLEKEHRVTKNVKNKGDKEEGMASGLVDMDTQMVSDGNVNVEMMVEGDGSDVDECVIDTSGPYLSIQFAKKVHERIDQIMGRSIIVRLLRRSIIDRIVRLLGRSIDYKTLVNKVTALWQAQGRFQVVYLDNEYYLIKFENEDDYEHDLSPTDHEPYMKLEYERLQQICFKCGMYGHSKDNCGNSVFSVENQVEKQPTEDNITHVVEEATYVFGPWMVAERRHRRSRNSGSSNEQTNNDVSKGSRFTLLSELNDRSVALGQGVVNNSVVGKSVDQRLAVSSSSVKSIDPKKKRCYDPVKKEEQSKEIEEGRLRRGERDFKKIEFSFIPIIP</sequence>
<organism evidence="10 11">
    <name type="scientific">Hibiscus syriacus</name>
    <name type="common">Rose of Sharon</name>
    <dbReference type="NCBI Taxonomy" id="106335"/>
    <lineage>
        <taxon>Eukaryota</taxon>
        <taxon>Viridiplantae</taxon>
        <taxon>Streptophyta</taxon>
        <taxon>Embryophyta</taxon>
        <taxon>Tracheophyta</taxon>
        <taxon>Spermatophyta</taxon>
        <taxon>Magnoliopsida</taxon>
        <taxon>eudicotyledons</taxon>
        <taxon>Gunneridae</taxon>
        <taxon>Pentapetalae</taxon>
        <taxon>rosids</taxon>
        <taxon>malvids</taxon>
        <taxon>Malvales</taxon>
        <taxon>Malvaceae</taxon>
        <taxon>Malvoideae</taxon>
        <taxon>Hibiscus</taxon>
    </lineage>
</organism>
<evidence type="ECO:0000256" key="6">
    <source>
        <dbReference type="ARBA" id="ARBA00023136"/>
    </source>
</evidence>
<dbReference type="GO" id="GO:0010008">
    <property type="term" value="C:endosome membrane"/>
    <property type="evidence" value="ECO:0007669"/>
    <property type="project" value="TreeGrafter"/>
</dbReference>
<dbReference type="InterPro" id="IPR025836">
    <property type="entry name" value="Zn_knuckle_CX2CX4HX4C"/>
</dbReference>
<evidence type="ECO:0000256" key="8">
    <source>
        <dbReference type="SAM" id="MobiDB-lite"/>
    </source>
</evidence>
<evidence type="ECO:0000256" key="1">
    <source>
        <dbReference type="ARBA" id="ARBA00004308"/>
    </source>
</evidence>
<dbReference type="InterPro" id="IPR016024">
    <property type="entry name" value="ARM-type_fold"/>
</dbReference>
<dbReference type="GO" id="GO:0006896">
    <property type="term" value="P:Golgi to vacuole transport"/>
    <property type="evidence" value="ECO:0007669"/>
    <property type="project" value="TreeGrafter"/>
</dbReference>
<dbReference type="GO" id="GO:0003676">
    <property type="term" value="F:nucleic acid binding"/>
    <property type="evidence" value="ECO:0007669"/>
    <property type="project" value="InterPro"/>
</dbReference>
<dbReference type="InterPro" id="IPR017105">
    <property type="entry name" value="AP3_complex_dsu"/>
</dbReference>
<keyword evidence="11" id="KW-1185">Reference proteome</keyword>
<evidence type="ECO:0000259" key="9">
    <source>
        <dbReference type="PROSITE" id="PS50158"/>
    </source>
</evidence>
<dbReference type="GO" id="GO:0006623">
    <property type="term" value="P:protein targeting to vacuole"/>
    <property type="evidence" value="ECO:0007669"/>
    <property type="project" value="TreeGrafter"/>
</dbReference>
<dbReference type="Proteomes" id="UP000436088">
    <property type="component" value="Unassembled WGS sequence"/>
</dbReference>
<evidence type="ECO:0000313" key="10">
    <source>
        <dbReference type="EMBL" id="KAE8663968.1"/>
    </source>
</evidence>
<evidence type="ECO:0000256" key="3">
    <source>
        <dbReference type="ARBA" id="ARBA00022448"/>
    </source>
</evidence>
<dbReference type="InterPro" id="IPR025558">
    <property type="entry name" value="DUF4283"/>
</dbReference>
<dbReference type="SUPFAM" id="SSF48371">
    <property type="entry name" value="ARM repeat"/>
    <property type="match status" value="1"/>
</dbReference>
<evidence type="ECO:0000256" key="2">
    <source>
        <dbReference type="ARBA" id="ARBA00006613"/>
    </source>
</evidence>
<dbReference type="Pfam" id="PF14392">
    <property type="entry name" value="zf-CCHC_4"/>
    <property type="match status" value="1"/>
</dbReference>
<feature type="region of interest" description="Disordered" evidence="8">
    <location>
        <begin position="968"/>
        <end position="988"/>
    </location>
</feature>
<accession>A0A6A2WSU2</accession>
<keyword evidence="7" id="KW-0863">Zinc-finger</keyword>
<protein>
    <submittedName>
        <fullName evidence="10">Zinc finger family protein</fullName>
    </submittedName>
</protein>
<comment type="similarity">
    <text evidence="2">Belongs to the adaptor complexes large subunit family.</text>
</comment>
<dbReference type="PANTHER" id="PTHR22781:SF12">
    <property type="entry name" value="AP-3 COMPLEX SUBUNIT DELTA-1"/>
    <property type="match status" value="1"/>
</dbReference>
<proteinExistence type="inferred from homology"/>
<dbReference type="Gene3D" id="1.25.10.10">
    <property type="entry name" value="Leucine-rich Repeat Variant"/>
    <property type="match status" value="2"/>
</dbReference>
<evidence type="ECO:0000313" key="11">
    <source>
        <dbReference type="Proteomes" id="UP000436088"/>
    </source>
</evidence>
<keyword evidence="6" id="KW-0472">Membrane</keyword>
<evidence type="ECO:0000256" key="5">
    <source>
        <dbReference type="ARBA" id="ARBA00022927"/>
    </source>
</evidence>
<keyword evidence="7" id="KW-0862">Zinc</keyword>